<evidence type="ECO:0000256" key="1">
    <source>
        <dbReference type="SAM" id="MobiDB-lite"/>
    </source>
</evidence>
<dbReference type="EMBL" id="PZQS01000002">
    <property type="protein sequence ID" value="PVD35362.1"/>
    <property type="molecule type" value="Genomic_DNA"/>
</dbReference>
<feature type="compositionally biased region" description="Basic and acidic residues" evidence="1">
    <location>
        <begin position="1"/>
        <end position="17"/>
    </location>
</feature>
<proteinExistence type="predicted"/>
<accession>A0A2T7PPL2</accession>
<keyword evidence="3" id="KW-1185">Reference proteome</keyword>
<evidence type="ECO:0000313" key="3">
    <source>
        <dbReference type="Proteomes" id="UP000245119"/>
    </source>
</evidence>
<reference evidence="2 3" key="1">
    <citation type="submission" date="2018-04" db="EMBL/GenBank/DDBJ databases">
        <title>The genome of golden apple snail Pomacea canaliculata provides insight into stress tolerance and invasive adaptation.</title>
        <authorList>
            <person name="Liu C."/>
            <person name="Liu B."/>
            <person name="Ren Y."/>
            <person name="Zhang Y."/>
            <person name="Wang H."/>
            <person name="Li S."/>
            <person name="Jiang F."/>
            <person name="Yin L."/>
            <person name="Zhang G."/>
            <person name="Qian W."/>
            <person name="Fan W."/>
        </authorList>
    </citation>
    <scope>NUCLEOTIDE SEQUENCE [LARGE SCALE GENOMIC DNA]</scope>
    <source>
        <strain evidence="2">SZHN2017</strain>
        <tissue evidence="2">Muscle</tissue>
    </source>
</reference>
<feature type="compositionally biased region" description="Low complexity" evidence="1">
    <location>
        <begin position="272"/>
        <end position="292"/>
    </location>
</feature>
<name>A0A2T7PPL2_POMCA</name>
<sequence>MTVDYIKKVADKREGSARDGGGSKNCAPFVDGVRRCLEEVDTFLENQLDIKPEVRHKLSSHCRQQLCSLDVTVRSTSHEASSPSSPEVSSEKVVAMETSAEPADTKEPSLKALAEAEDSKTVLSPAHAQSATAYVAPFHYSTTVSPPEDGAAIPDSKKTGCEDVGLRFAGPLKLICGGNVFIVVDPQTQAKGQADSVRPTVATTTTSTATNTHYIYNPVSLLTPPPFTFLSTLPHTTVAPSHGQHSAHVTCSSGGGKVASFPIENSFAHVRQGTSPQGGSSPGVSSSAASDVNNNNILEVRQSLTTMWRPW</sequence>
<gene>
    <name evidence="2" type="ORF">C0Q70_02322</name>
</gene>
<organism evidence="2 3">
    <name type="scientific">Pomacea canaliculata</name>
    <name type="common">Golden apple snail</name>
    <dbReference type="NCBI Taxonomy" id="400727"/>
    <lineage>
        <taxon>Eukaryota</taxon>
        <taxon>Metazoa</taxon>
        <taxon>Spiralia</taxon>
        <taxon>Lophotrochozoa</taxon>
        <taxon>Mollusca</taxon>
        <taxon>Gastropoda</taxon>
        <taxon>Caenogastropoda</taxon>
        <taxon>Architaenioglossa</taxon>
        <taxon>Ampullarioidea</taxon>
        <taxon>Ampullariidae</taxon>
        <taxon>Pomacea</taxon>
    </lineage>
</organism>
<comment type="caution">
    <text evidence="2">The sequence shown here is derived from an EMBL/GenBank/DDBJ whole genome shotgun (WGS) entry which is preliminary data.</text>
</comment>
<feature type="region of interest" description="Disordered" evidence="1">
    <location>
        <begin position="270"/>
        <end position="292"/>
    </location>
</feature>
<feature type="region of interest" description="Disordered" evidence="1">
    <location>
        <begin position="77"/>
        <end position="107"/>
    </location>
</feature>
<dbReference type="OrthoDB" id="6085656at2759"/>
<dbReference type="Proteomes" id="UP000245119">
    <property type="component" value="Linkage Group LG2"/>
</dbReference>
<dbReference type="AlphaFoldDB" id="A0A2T7PPL2"/>
<protein>
    <submittedName>
        <fullName evidence="2">Uncharacterized protein</fullName>
    </submittedName>
</protein>
<feature type="compositionally biased region" description="Low complexity" evidence="1">
    <location>
        <begin position="78"/>
        <end position="93"/>
    </location>
</feature>
<evidence type="ECO:0000313" key="2">
    <source>
        <dbReference type="EMBL" id="PVD35362.1"/>
    </source>
</evidence>
<feature type="region of interest" description="Disordered" evidence="1">
    <location>
        <begin position="1"/>
        <end position="24"/>
    </location>
</feature>